<dbReference type="PROSITE" id="PS00194">
    <property type="entry name" value="THIOREDOXIN_1"/>
    <property type="match status" value="1"/>
</dbReference>
<comment type="caution">
    <text evidence="3">The sequence shown here is derived from an EMBL/GenBank/DDBJ whole genome shotgun (WGS) entry which is preliminary data.</text>
</comment>
<evidence type="ECO:0000313" key="3">
    <source>
        <dbReference type="EMBL" id="MDN3202982.1"/>
    </source>
</evidence>
<dbReference type="Pfam" id="PF00578">
    <property type="entry name" value="AhpC-TSA"/>
    <property type="match status" value="1"/>
</dbReference>
<dbReference type="Proteomes" id="UP001171916">
    <property type="component" value="Unassembled WGS sequence"/>
</dbReference>
<dbReference type="InterPro" id="IPR000866">
    <property type="entry name" value="AhpC/TSA"/>
</dbReference>
<dbReference type="Gene3D" id="3.40.30.10">
    <property type="entry name" value="Glutaredoxin"/>
    <property type="match status" value="1"/>
</dbReference>
<evidence type="ECO:0000313" key="4">
    <source>
        <dbReference type="Proteomes" id="UP001171916"/>
    </source>
</evidence>
<organism evidence="3 4">
    <name type="scientific">Algoriphagus sediminis</name>
    <dbReference type="NCBI Taxonomy" id="3057113"/>
    <lineage>
        <taxon>Bacteria</taxon>
        <taxon>Pseudomonadati</taxon>
        <taxon>Bacteroidota</taxon>
        <taxon>Cytophagia</taxon>
        <taxon>Cytophagales</taxon>
        <taxon>Cyclobacteriaceae</taxon>
        <taxon>Algoriphagus</taxon>
    </lineage>
</organism>
<dbReference type="PANTHER" id="PTHR42852">
    <property type="entry name" value="THIOL:DISULFIDE INTERCHANGE PROTEIN DSBE"/>
    <property type="match status" value="1"/>
</dbReference>
<dbReference type="PROSITE" id="PS51352">
    <property type="entry name" value="THIOREDOXIN_2"/>
    <property type="match status" value="1"/>
</dbReference>
<dbReference type="PANTHER" id="PTHR42852:SF13">
    <property type="entry name" value="PROTEIN DIPZ"/>
    <property type="match status" value="1"/>
</dbReference>
<sequence>MKRIFICAILATIILCSCKKSPEQTLSDAKGKIESKESLNFKQIQSFKDPLGNMISRTHSFSFSKNPKSSIGYDFIKDSDFGTTVYLEGQYWEINPEEETVRIFSKKDLPQQDQYIEQVLWVFPVTFFKHEDWKYVGDTLVQDTALADFFRIENDKVVEGNTIYTEQHIFINPETSLVQSYERRNYFNGELSQTIWYRFEDYNLREQKGLLSYTLPENYKTAFFGQSKSQLLKVGQKAPLFSGVDLNNETWNLKDYRGKKVLLDFSVINCGYCLESLKYFNKEDFKLASNIEAVYINQEDGRNEVAQFKKKVGIPFPAIADAQEIARKYGVNSWPLFYLIDEEGVIEDVILGFDKEKIQALEAD</sequence>
<dbReference type="InterPro" id="IPR017937">
    <property type="entry name" value="Thioredoxin_CS"/>
</dbReference>
<dbReference type="InterPro" id="IPR013766">
    <property type="entry name" value="Thioredoxin_domain"/>
</dbReference>
<dbReference type="EMBL" id="JAUEPH010000001">
    <property type="protein sequence ID" value="MDN3202982.1"/>
    <property type="molecule type" value="Genomic_DNA"/>
</dbReference>
<gene>
    <name evidence="3" type="ORF">QVH07_02420</name>
</gene>
<dbReference type="InterPro" id="IPR036249">
    <property type="entry name" value="Thioredoxin-like_sf"/>
</dbReference>
<feature type="domain" description="Thioredoxin" evidence="2">
    <location>
        <begin position="232"/>
        <end position="364"/>
    </location>
</feature>
<proteinExistence type="predicted"/>
<protein>
    <submittedName>
        <fullName evidence="3">TlpA disulfide reductase family protein</fullName>
    </submittedName>
</protein>
<evidence type="ECO:0000256" key="1">
    <source>
        <dbReference type="ARBA" id="ARBA00023284"/>
    </source>
</evidence>
<keyword evidence="1" id="KW-0676">Redox-active center</keyword>
<evidence type="ECO:0000259" key="2">
    <source>
        <dbReference type="PROSITE" id="PS51352"/>
    </source>
</evidence>
<dbReference type="SUPFAM" id="SSF52833">
    <property type="entry name" value="Thioredoxin-like"/>
    <property type="match status" value="1"/>
</dbReference>
<dbReference type="PROSITE" id="PS51257">
    <property type="entry name" value="PROKAR_LIPOPROTEIN"/>
    <property type="match status" value="1"/>
</dbReference>
<accession>A0ABT7Y901</accession>
<dbReference type="RefSeq" id="WP_289998537.1">
    <property type="nucleotide sequence ID" value="NZ_JAUEPH010000001.1"/>
</dbReference>
<dbReference type="InterPro" id="IPR050553">
    <property type="entry name" value="Thioredoxin_ResA/DsbE_sf"/>
</dbReference>
<name>A0ABT7Y901_9BACT</name>
<keyword evidence="4" id="KW-1185">Reference proteome</keyword>
<dbReference type="CDD" id="cd02966">
    <property type="entry name" value="TlpA_like_family"/>
    <property type="match status" value="1"/>
</dbReference>
<reference evidence="3" key="1">
    <citation type="submission" date="2023-06" db="EMBL/GenBank/DDBJ databases">
        <title>Robiginitalea aurantiacus sp. nov. and Algoriphagus sediminis sp. nov., isolated from coastal sediment.</title>
        <authorList>
            <person name="Zhou Z.Y."/>
            <person name="An J."/>
            <person name="Jia Y.W."/>
            <person name="Du Z.J."/>
        </authorList>
    </citation>
    <scope>NUCLEOTIDE SEQUENCE</scope>
    <source>
        <strain evidence="3">C2-7</strain>
    </source>
</reference>